<dbReference type="Pfam" id="PF04879">
    <property type="entry name" value="Molybdop_Fe4S4"/>
    <property type="match status" value="1"/>
</dbReference>
<dbReference type="Gene3D" id="3.30.70.20">
    <property type="match status" value="1"/>
</dbReference>
<dbReference type="Pfam" id="PF13510">
    <property type="entry name" value="Fer2_4"/>
    <property type="match status" value="1"/>
</dbReference>
<gene>
    <name evidence="10" type="ORF">H8E80_00690</name>
</gene>
<proteinExistence type="predicted"/>
<dbReference type="InterPro" id="IPR001041">
    <property type="entry name" value="2Fe-2S_ferredoxin-type"/>
</dbReference>
<dbReference type="GO" id="GO:0008137">
    <property type="term" value="F:NADH dehydrogenase (ubiquinone) activity"/>
    <property type="evidence" value="ECO:0007669"/>
    <property type="project" value="InterPro"/>
</dbReference>
<evidence type="ECO:0000256" key="4">
    <source>
        <dbReference type="ARBA" id="ARBA00023004"/>
    </source>
</evidence>
<dbReference type="EMBL" id="JACNLL010000009">
    <property type="protein sequence ID" value="MBC8198552.1"/>
    <property type="molecule type" value="Genomic_DNA"/>
</dbReference>
<dbReference type="PRINTS" id="PR00368">
    <property type="entry name" value="FADPNR"/>
</dbReference>
<evidence type="ECO:0000313" key="11">
    <source>
        <dbReference type="Proteomes" id="UP000603545"/>
    </source>
</evidence>
<evidence type="ECO:0000256" key="3">
    <source>
        <dbReference type="ARBA" id="ARBA00022737"/>
    </source>
</evidence>
<dbReference type="Gene3D" id="3.50.50.60">
    <property type="entry name" value="FAD/NAD(P)-binding domain"/>
    <property type="match status" value="2"/>
</dbReference>
<dbReference type="FunFam" id="3.30.70.20:FF:000035">
    <property type="entry name" value="Iron hydrogenase 1"/>
    <property type="match status" value="1"/>
</dbReference>
<dbReference type="Pfam" id="PF00384">
    <property type="entry name" value="Molybdopterin"/>
    <property type="match status" value="1"/>
</dbReference>
<comment type="caution">
    <text evidence="10">The sequence shown here is derived from an EMBL/GenBank/DDBJ whole genome shotgun (WGS) entry which is preliminary data.</text>
</comment>
<evidence type="ECO:0000256" key="5">
    <source>
        <dbReference type="ARBA" id="ARBA00023014"/>
    </source>
</evidence>
<keyword evidence="2" id="KW-0479">Metal-binding</keyword>
<dbReference type="SUPFAM" id="SSF46548">
    <property type="entry name" value="alpha-helical ferredoxin"/>
    <property type="match status" value="1"/>
</dbReference>
<dbReference type="Gene3D" id="3.40.50.740">
    <property type="match status" value="2"/>
</dbReference>
<evidence type="ECO:0000259" key="7">
    <source>
        <dbReference type="PROSITE" id="PS51085"/>
    </source>
</evidence>
<evidence type="ECO:0000256" key="6">
    <source>
        <dbReference type="ARBA" id="ARBA00034078"/>
    </source>
</evidence>
<keyword evidence="1" id="KW-0004">4Fe-4S</keyword>
<dbReference type="GO" id="GO:0016020">
    <property type="term" value="C:membrane"/>
    <property type="evidence" value="ECO:0007669"/>
    <property type="project" value="InterPro"/>
</dbReference>
<dbReference type="Pfam" id="PF14691">
    <property type="entry name" value="Fer4_20"/>
    <property type="match status" value="1"/>
</dbReference>
<feature type="domain" description="2Fe-2S ferredoxin-type" evidence="7">
    <location>
        <begin position="3"/>
        <end position="81"/>
    </location>
</feature>
<dbReference type="InterPro" id="IPR036010">
    <property type="entry name" value="2Fe-2S_ferredoxin-like_sf"/>
</dbReference>
<evidence type="ECO:0000259" key="9">
    <source>
        <dbReference type="PROSITE" id="PS51669"/>
    </source>
</evidence>
<dbReference type="PROSITE" id="PS51669">
    <property type="entry name" value="4FE4S_MOW_BIS_MGD"/>
    <property type="match status" value="1"/>
</dbReference>
<dbReference type="Gene3D" id="3.40.228.10">
    <property type="entry name" value="Dimethylsulfoxide Reductase, domain 2"/>
    <property type="match status" value="1"/>
</dbReference>
<dbReference type="GO" id="GO:0046872">
    <property type="term" value="F:metal ion binding"/>
    <property type="evidence" value="ECO:0007669"/>
    <property type="project" value="UniProtKB-KW"/>
</dbReference>
<organism evidence="10 11">
    <name type="scientific">Candidatus Desulfaltia bathyphila</name>
    <dbReference type="NCBI Taxonomy" id="2841697"/>
    <lineage>
        <taxon>Bacteria</taxon>
        <taxon>Pseudomonadati</taxon>
        <taxon>Thermodesulfobacteriota</taxon>
        <taxon>Desulfobacteria</taxon>
        <taxon>Desulfobacterales</taxon>
        <taxon>Desulfobacterales incertae sedis</taxon>
        <taxon>Candidatus Desulfaltia</taxon>
    </lineage>
</organism>
<dbReference type="GO" id="GO:0051539">
    <property type="term" value="F:4 iron, 4 sulfur cluster binding"/>
    <property type="evidence" value="ECO:0007669"/>
    <property type="project" value="UniProtKB-KW"/>
</dbReference>
<dbReference type="PROSITE" id="PS00198">
    <property type="entry name" value="4FE4S_FER_1"/>
    <property type="match status" value="1"/>
</dbReference>
<dbReference type="Pfam" id="PF07992">
    <property type="entry name" value="Pyr_redox_2"/>
    <property type="match status" value="1"/>
</dbReference>
<dbReference type="InterPro" id="IPR006656">
    <property type="entry name" value="Mopterin_OxRdtase"/>
</dbReference>
<feature type="domain" description="4Fe-4S Mo/W bis-MGD-type" evidence="9">
    <location>
        <begin position="698"/>
        <end position="754"/>
    </location>
</feature>
<sequence>MSRKIQFTINGRETTVNPEITIFQAAEESGIRIPTLCYQEHLKPLGRCRLCIVEIEGKDRLVTSCIAKVKEGMVVDTDSERVRQARRNKIELILSKHYGDCVAPCHLTCPANVDIQGYLALLANGQYLEALRIVKERCPMPLVIGRICPRPCEAECRRQRVDEPVCINFAKRFLGDYERNNYKKLIICLPEPSGYRVAVVGGGPAGLSAAYYLRQKGHEVTILEAMPELGGQLRYGIPSYRLPRHILDLEIASILQLGIEAKTNILLGKDFTCESLLADGYSAVFLGIGCWGARNLRIPGEELSGVIEGTTFLTDVSLGKDVEIGNKVIVIGGGNTAIDAARSALRLGAKKVDIYYRRSRVEMPVLAAEVDAAEEEGIGINILVAPSRLIGENGKLRQMEYIGMELREKDSSGRRCPVPVSGSEQVTDVDTVIAAIGQIPDISGLQHDELDQEIETTRWCTIVAHSGTLQTNAVGIFTGGDIFTGPKTVISALGAGRRAANSIDLFLRKKPVKSLEMPFNISKGLLDKVDSQNFVGFAKKARAKMPELPAGARRNNFEEVDLGFSEETAVQEAKRCLSCGCIDAFECKLREYATEYGVDTSNIEIWQEKKFEIDESHPYIIIDPNKCINCRRCVRNCSEYQCSDAIKLEALEFDQKGKPSFYGPVINNNCLSCGLCVSNCPTGALVEKTKKRPGPFHLETMPTTCSLCGCGCAITLNYIGKDLIKITSNLHKKPNYGHLCIDGKFRYKDADGRKRLDKPLIKQKGQFVPVEWDEAISYVAQRLKTLQKAYLPESFAGIATSACTNEEAYLFQKFLRAVIKTPNIDFFDSLSEIDILPEFISLFSTTAEYRTIETAKQILITSDNPSVRYPIIDALVRRAQRKNKATVVFVDDTLPDISDELPTVFLYSKEIFKWDANQLEQILSMSRQGFLHLFPLLFKSNGYGLLKMGVFPNLFPGQKWISDIEERKKFENAWKTTLPQQPGLSIDKILEKTLTEDIRVIYLMGDIPEAIEYDDTVKSSLSQAEFLVAQSPYRSRLLSAAEVILTPLPLNESEGTITNIEGRVSSLSVPNTMRSKNKQGKDIISQISMQMGYPMSLNTHKR</sequence>
<reference evidence="10 11" key="1">
    <citation type="submission" date="2020-08" db="EMBL/GenBank/DDBJ databases">
        <title>Bridging the membrane lipid divide: bacteria of the FCB group superphylum have the potential to synthesize archaeal ether lipids.</title>
        <authorList>
            <person name="Villanueva L."/>
            <person name="Von Meijenfeldt F.A.B."/>
            <person name="Westbye A.B."/>
            <person name="Yadav S."/>
            <person name="Hopmans E.C."/>
            <person name="Dutilh B.E."/>
            <person name="Sinninghe Damste J.S."/>
        </authorList>
    </citation>
    <scope>NUCLEOTIDE SEQUENCE [LARGE SCALE GENOMIC DNA]</scope>
    <source>
        <strain evidence="10">NIOZ-UU82</strain>
    </source>
</reference>
<dbReference type="Proteomes" id="UP000603545">
    <property type="component" value="Unassembled WGS sequence"/>
</dbReference>
<keyword evidence="3" id="KW-0677">Repeat</keyword>
<dbReference type="InterPro" id="IPR000283">
    <property type="entry name" value="NADH_UbQ_OxRdtase_75kDa_su_CS"/>
</dbReference>
<dbReference type="SUPFAM" id="SSF51971">
    <property type="entry name" value="Nucleotide-binding domain"/>
    <property type="match status" value="1"/>
</dbReference>
<dbReference type="Gene3D" id="2.20.25.90">
    <property type="entry name" value="ADC-like domains"/>
    <property type="match status" value="1"/>
</dbReference>
<dbReference type="InterPro" id="IPR023753">
    <property type="entry name" value="FAD/NAD-binding_dom"/>
</dbReference>
<name>A0A8J6T5P8_9BACT</name>
<dbReference type="PANTHER" id="PTHR42783:SF3">
    <property type="entry name" value="GLUTAMATE SYNTHASE [NADPH] SMALL CHAIN-RELATED"/>
    <property type="match status" value="1"/>
</dbReference>
<protein>
    <submittedName>
        <fullName evidence="10">FAD-dependent oxidoreductase</fullName>
    </submittedName>
</protein>
<dbReference type="InterPro" id="IPR017896">
    <property type="entry name" value="4Fe4S_Fe-S-bd"/>
</dbReference>
<dbReference type="SUPFAM" id="SSF54862">
    <property type="entry name" value="4Fe-4S ferredoxins"/>
    <property type="match status" value="1"/>
</dbReference>
<dbReference type="PRINTS" id="PR00469">
    <property type="entry name" value="PNDRDTASEII"/>
</dbReference>
<accession>A0A8J6T5P8</accession>
<dbReference type="Gene3D" id="3.10.20.740">
    <property type="match status" value="1"/>
</dbReference>
<comment type="cofactor">
    <cofactor evidence="6">
        <name>[2Fe-2S] cluster</name>
        <dbReference type="ChEBI" id="CHEBI:190135"/>
    </cofactor>
</comment>
<keyword evidence="4" id="KW-0408">Iron</keyword>
<dbReference type="GO" id="GO:0042773">
    <property type="term" value="P:ATP synthesis coupled electron transport"/>
    <property type="evidence" value="ECO:0007669"/>
    <property type="project" value="InterPro"/>
</dbReference>
<feature type="domain" description="4Fe-4S ferredoxin-type" evidence="8">
    <location>
        <begin position="618"/>
        <end position="651"/>
    </location>
</feature>
<dbReference type="SUPFAM" id="SSF54292">
    <property type="entry name" value="2Fe-2S ferredoxin-like"/>
    <property type="match status" value="1"/>
</dbReference>
<feature type="domain" description="4Fe-4S ferredoxin-type" evidence="8">
    <location>
        <begin position="662"/>
        <end position="690"/>
    </location>
</feature>
<dbReference type="InterPro" id="IPR017900">
    <property type="entry name" value="4Fe4S_Fe_S_CS"/>
</dbReference>
<dbReference type="InterPro" id="IPR028261">
    <property type="entry name" value="DPD_II"/>
</dbReference>
<evidence type="ECO:0000259" key="8">
    <source>
        <dbReference type="PROSITE" id="PS51379"/>
    </source>
</evidence>
<dbReference type="SUPFAM" id="SSF53706">
    <property type="entry name" value="Formate dehydrogenase/DMSO reductase, domains 1-3"/>
    <property type="match status" value="1"/>
</dbReference>
<dbReference type="Pfam" id="PF14697">
    <property type="entry name" value="Fer4_21"/>
    <property type="match status" value="1"/>
</dbReference>
<evidence type="ECO:0000256" key="2">
    <source>
        <dbReference type="ARBA" id="ARBA00022723"/>
    </source>
</evidence>
<dbReference type="AlphaFoldDB" id="A0A8J6T5P8"/>
<dbReference type="InterPro" id="IPR036188">
    <property type="entry name" value="FAD/NAD-bd_sf"/>
</dbReference>
<dbReference type="PROSITE" id="PS00641">
    <property type="entry name" value="COMPLEX1_75K_1"/>
    <property type="match status" value="1"/>
</dbReference>
<dbReference type="InterPro" id="IPR006963">
    <property type="entry name" value="Mopterin_OxRdtase_4Fe-4S_dom"/>
</dbReference>
<dbReference type="GO" id="GO:0016491">
    <property type="term" value="F:oxidoreductase activity"/>
    <property type="evidence" value="ECO:0007669"/>
    <property type="project" value="InterPro"/>
</dbReference>
<dbReference type="PANTHER" id="PTHR42783">
    <property type="entry name" value="GLUTAMATE SYNTHASE [NADPH] SMALL CHAIN"/>
    <property type="match status" value="1"/>
</dbReference>
<evidence type="ECO:0000313" key="10">
    <source>
        <dbReference type="EMBL" id="MBC8198552.1"/>
    </source>
</evidence>
<evidence type="ECO:0000256" key="1">
    <source>
        <dbReference type="ARBA" id="ARBA00022485"/>
    </source>
</evidence>
<keyword evidence="5" id="KW-0411">Iron-sulfur</keyword>
<dbReference type="PROSITE" id="PS51379">
    <property type="entry name" value="4FE4S_FER_2"/>
    <property type="match status" value="2"/>
</dbReference>
<dbReference type="PROSITE" id="PS51085">
    <property type="entry name" value="2FE2S_FER_2"/>
    <property type="match status" value="1"/>
</dbReference>
<dbReference type="CDD" id="cd00207">
    <property type="entry name" value="fer2"/>
    <property type="match status" value="1"/>
</dbReference>